<dbReference type="OrthoDB" id="3797698at2759"/>
<gene>
    <name evidence="2" type="ORF">BDW02DRAFT_469677</name>
</gene>
<dbReference type="AlphaFoldDB" id="A0A6A5JWK2"/>
<proteinExistence type="predicted"/>
<accession>A0A6A5JWK2</accession>
<protein>
    <submittedName>
        <fullName evidence="2">Uncharacterized protein</fullName>
    </submittedName>
</protein>
<sequence length="244" mass="27218">QATGVWPMDADAVLKRFNNHTSEQDKASELRQHGDGDSWRELRKFLDAAVPGVSKVRQDQIKASFFSLHVQNELLHHENQGLQDNASTKTKQQTNRTTLTTQEGDEWHGGAIFMSPRKVRTTRARKAAEEDEAEQLRLQKTHDRELKAAVTAYKKKQAEAAKLAQQHAAEERRKAKRARAAQLAAQRALNKQQRDAATAEKSRNTPNNSKRKASHKASQNPTKRRRVVAASSQADAGPPAASPP</sequence>
<feature type="non-terminal residue" evidence="2">
    <location>
        <position position="244"/>
    </location>
</feature>
<dbReference type="EMBL" id="ML975565">
    <property type="protein sequence ID" value="KAF1828339.1"/>
    <property type="molecule type" value="Genomic_DNA"/>
</dbReference>
<evidence type="ECO:0000256" key="1">
    <source>
        <dbReference type="SAM" id="MobiDB-lite"/>
    </source>
</evidence>
<feature type="compositionally biased region" description="Low complexity" evidence="1">
    <location>
        <begin position="88"/>
        <end position="101"/>
    </location>
</feature>
<dbReference type="Proteomes" id="UP000800040">
    <property type="component" value="Unassembled WGS sequence"/>
</dbReference>
<feature type="compositionally biased region" description="Basic and acidic residues" evidence="1">
    <location>
        <begin position="192"/>
        <end position="203"/>
    </location>
</feature>
<feature type="non-terminal residue" evidence="2">
    <location>
        <position position="1"/>
    </location>
</feature>
<reference evidence="2" key="1">
    <citation type="submission" date="2020-01" db="EMBL/GenBank/DDBJ databases">
        <authorList>
            <consortium name="DOE Joint Genome Institute"/>
            <person name="Haridas S."/>
            <person name="Albert R."/>
            <person name="Binder M."/>
            <person name="Bloem J."/>
            <person name="Labutti K."/>
            <person name="Salamov A."/>
            <person name="Andreopoulos B."/>
            <person name="Baker S.E."/>
            <person name="Barry K."/>
            <person name="Bills G."/>
            <person name="Bluhm B.H."/>
            <person name="Cannon C."/>
            <person name="Castanera R."/>
            <person name="Culley D.E."/>
            <person name="Daum C."/>
            <person name="Ezra D."/>
            <person name="Gonzalez J.B."/>
            <person name="Henrissat B."/>
            <person name="Kuo A."/>
            <person name="Liang C."/>
            <person name="Lipzen A."/>
            <person name="Lutzoni F."/>
            <person name="Magnuson J."/>
            <person name="Mondo S."/>
            <person name="Nolan M."/>
            <person name="Ohm R."/>
            <person name="Pangilinan J."/>
            <person name="Park H.-J."/>
            <person name="Ramirez L."/>
            <person name="Alfaro M."/>
            <person name="Sun H."/>
            <person name="Tritt A."/>
            <person name="Yoshinaga Y."/>
            <person name="Zwiers L.-H."/>
            <person name="Turgeon B.G."/>
            <person name="Goodwin S.B."/>
            <person name="Spatafora J.W."/>
            <person name="Crous P.W."/>
            <person name="Grigoriev I.V."/>
        </authorList>
    </citation>
    <scope>NUCLEOTIDE SEQUENCE</scope>
    <source>
        <strain evidence="2">P77</strain>
    </source>
</reference>
<feature type="compositionally biased region" description="Low complexity" evidence="1">
    <location>
        <begin position="180"/>
        <end position="189"/>
    </location>
</feature>
<keyword evidence="3" id="KW-1185">Reference proteome</keyword>
<feature type="region of interest" description="Disordered" evidence="1">
    <location>
        <begin position="118"/>
        <end position="143"/>
    </location>
</feature>
<evidence type="ECO:0000313" key="3">
    <source>
        <dbReference type="Proteomes" id="UP000800040"/>
    </source>
</evidence>
<organism evidence="2 3">
    <name type="scientific">Decorospora gaudefroyi</name>
    <dbReference type="NCBI Taxonomy" id="184978"/>
    <lineage>
        <taxon>Eukaryota</taxon>
        <taxon>Fungi</taxon>
        <taxon>Dikarya</taxon>
        <taxon>Ascomycota</taxon>
        <taxon>Pezizomycotina</taxon>
        <taxon>Dothideomycetes</taxon>
        <taxon>Pleosporomycetidae</taxon>
        <taxon>Pleosporales</taxon>
        <taxon>Pleosporineae</taxon>
        <taxon>Pleosporaceae</taxon>
        <taxon>Decorospora</taxon>
    </lineage>
</organism>
<feature type="compositionally biased region" description="Basic and acidic residues" evidence="1">
    <location>
        <begin position="134"/>
        <end position="143"/>
    </location>
</feature>
<feature type="region of interest" description="Disordered" evidence="1">
    <location>
        <begin position="163"/>
        <end position="244"/>
    </location>
</feature>
<evidence type="ECO:0000313" key="2">
    <source>
        <dbReference type="EMBL" id="KAF1828339.1"/>
    </source>
</evidence>
<name>A0A6A5JWK2_9PLEO</name>
<feature type="region of interest" description="Disordered" evidence="1">
    <location>
        <begin position="78"/>
        <end position="101"/>
    </location>
</feature>